<dbReference type="EMBL" id="LS991951">
    <property type="protein sequence ID" value="SYV97248.1"/>
    <property type="molecule type" value="Genomic_DNA"/>
</dbReference>
<evidence type="ECO:0000259" key="2">
    <source>
        <dbReference type="Pfam" id="PF18186"/>
    </source>
</evidence>
<dbReference type="InterPro" id="IPR040811">
    <property type="entry name" value="SLATT_4"/>
</dbReference>
<dbReference type="AlphaFoldDB" id="A0A3B0PIZ2"/>
<name>A0A3B0PIZ2_9BACT</name>
<dbReference type="RefSeq" id="WP_223211529.1">
    <property type="nucleotide sequence ID" value="NZ_LS991951.1"/>
</dbReference>
<gene>
    <name evidence="3" type="ORF">NCTC10132_00607</name>
</gene>
<keyword evidence="1" id="KW-1133">Transmembrane helix</keyword>
<proteinExistence type="predicted"/>
<feature type="transmembrane region" description="Helical" evidence="1">
    <location>
        <begin position="29"/>
        <end position="49"/>
    </location>
</feature>
<keyword evidence="1" id="KW-0812">Transmembrane</keyword>
<dbReference type="Proteomes" id="UP000257559">
    <property type="component" value="Chromosome"/>
</dbReference>
<evidence type="ECO:0000256" key="1">
    <source>
        <dbReference type="SAM" id="Phobius"/>
    </source>
</evidence>
<organism evidence="3 4">
    <name type="scientific">Mycoplasmopsis edwardii</name>
    <dbReference type="NCBI Taxonomy" id="53558"/>
    <lineage>
        <taxon>Bacteria</taxon>
        <taxon>Bacillati</taxon>
        <taxon>Mycoplasmatota</taxon>
        <taxon>Mycoplasmoidales</taxon>
        <taxon>Metamycoplasmataceae</taxon>
        <taxon>Mycoplasmopsis</taxon>
    </lineage>
</organism>
<keyword evidence="1" id="KW-0472">Membrane</keyword>
<evidence type="ECO:0000313" key="4">
    <source>
        <dbReference type="Proteomes" id="UP000257559"/>
    </source>
</evidence>
<accession>A0A3B0PIZ2</accession>
<sequence>MLKIALIILSAIISSVVITSILGKTQISNIIIVITVALSLAFHSISYNFDLNSKISEHKKGADELDI</sequence>
<dbReference type="KEGG" id="medw:NCTC10132_00607"/>
<evidence type="ECO:0000313" key="3">
    <source>
        <dbReference type="EMBL" id="SYV97248.1"/>
    </source>
</evidence>
<feature type="domain" description="SMODS and SLOG-associating 2TM effector" evidence="2">
    <location>
        <begin position="2"/>
        <end position="65"/>
    </location>
</feature>
<dbReference type="Pfam" id="PF18186">
    <property type="entry name" value="SLATT_4"/>
    <property type="match status" value="1"/>
</dbReference>
<protein>
    <recommendedName>
        <fullName evidence="2">SMODS and SLOG-associating 2TM effector domain-containing protein</fullName>
    </recommendedName>
</protein>
<reference evidence="4" key="1">
    <citation type="submission" date="2018-06" db="EMBL/GenBank/DDBJ databases">
        <authorList>
            <consortium name="Pathogen Informatics"/>
        </authorList>
    </citation>
    <scope>NUCLEOTIDE SEQUENCE [LARGE SCALE GENOMIC DNA]</scope>
    <source>
        <strain evidence="4">NCTC10132</strain>
    </source>
</reference>
<keyword evidence="4" id="KW-1185">Reference proteome</keyword>